<evidence type="ECO:0000313" key="6">
    <source>
        <dbReference type="EMBL" id="SDF50087.1"/>
    </source>
</evidence>
<evidence type="ECO:0000256" key="4">
    <source>
        <dbReference type="ARBA" id="ARBA00022691"/>
    </source>
</evidence>
<dbReference type="RefSeq" id="WP_089830189.1">
    <property type="nucleotide sequence ID" value="NZ_FNBN01000002.1"/>
</dbReference>
<dbReference type="InterPro" id="IPR002748">
    <property type="entry name" value="CbiD"/>
</dbReference>
<accession>A0A1G7LKM2</accession>
<evidence type="ECO:0000313" key="7">
    <source>
        <dbReference type="Proteomes" id="UP000199045"/>
    </source>
</evidence>
<dbReference type="OrthoDB" id="6439987at2"/>
<evidence type="ECO:0000256" key="5">
    <source>
        <dbReference type="HAMAP-Rule" id="MF_00787"/>
    </source>
</evidence>
<comment type="catalytic activity">
    <reaction evidence="5">
        <text>Co-precorrin-5B + S-adenosyl-L-methionine = Co-precorrin-6A + S-adenosyl-L-homocysteine</text>
        <dbReference type="Rhea" id="RHEA:26285"/>
        <dbReference type="ChEBI" id="CHEBI:57856"/>
        <dbReference type="ChEBI" id="CHEBI:59789"/>
        <dbReference type="ChEBI" id="CHEBI:60063"/>
        <dbReference type="ChEBI" id="CHEBI:60064"/>
        <dbReference type="EC" id="2.1.1.195"/>
    </reaction>
</comment>
<keyword evidence="1 5" id="KW-0169">Cobalamin biosynthesis</keyword>
<dbReference type="AlphaFoldDB" id="A0A1G7LKM2"/>
<comment type="similarity">
    <text evidence="5">Belongs to the CbiD family.</text>
</comment>
<dbReference type="GO" id="GO:0032259">
    <property type="term" value="P:methylation"/>
    <property type="evidence" value="ECO:0007669"/>
    <property type="project" value="UniProtKB-KW"/>
</dbReference>
<dbReference type="HAMAP" id="MF_00787">
    <property type="entry name" value="CbiD"/>
    <property type="match status" value="1"/>
</dbReference>
<dbReference type="PANTHER" id="PTHR35863:SF1">
    <property type="entry name" value="COBALT-PRECORRIN-5B C(1)-METHYLTRANSFERASE"/>
    <property type="match status" value="1"/>
</dbReference>
<sequence length="360" mass="39060">MSLQPVPEGPLRQGYTTGACATACTKAALLSLIIQEPVTEVEITLPLGEKVTFRMSSCTFSTNKATCTTVKDAGDDPDVTNGATIGCTVWFNDTPEVRFFRGEGVGVVTLPGLAISVGEPAINPVPRKMMTDAVQFLTHRYSLNKGVNIEVFVVGGTEIAKKTLNSRIGILGGISILGTTGIVRPFSSSAYIASITQGIDVALANNCGEIVINSGGRSENILRKRFHHLPEFAFIQYGNWIGETLAKIRSVPLQRVTMGIMLGKAAKLAQGELDTHSGKSSWDKQFIYSLARDCGYSEEQCEPILELNMARRLTELFPFNEQESFFRELAARCYAVCAPLVPAVQLQLLLIDANDTILTF</sequence>
<dbReference type="GO" id="GO:0043780">
    <property type="term" value="F:cobalt-precorrin-5B C1-methyltransferase activity"/>
    <property type="evidence" value="ECO:0007669"/>
    <property type="project" value="RHEA"/>
</dbReference>
<evidence type="ECO:0000256" key="1">
    <source>
        <dbReference type="ARBA" id="ARBA00022573"/>
    </source>
</evidence>
<dbReference type="STRING" id="104663.SAMN04488121_102105"/>
<dbReference type="Gene3D" id="3.30.2110.10">
    <property type="entry name" value="CbiD-like"/>
    <property type="match status" value="1"/>
</dbReference>
<dbReference type="PANTHER" id="PTHR35863">
    <property type="entry name" value="COBALT-PRECORRIN-5B C(1)-METHYLTRANSFERASE"/>
    <property type="match status" value="1"/>
</dbReference>
<proteinExistence type="inferred from homology"/>
<dbReference type="InterPro" id="IPR036074">
    <property type="entry name" value="CbiD_sf"/>
</dbReference>
<name>A0A1G7LKM2_CHIFI</name>
<keyword evidence="2 5" id="KW-0489">Methyltransferase</keyword>
<dbReference type="NCBIfam" id="TIGR00312">
    <property type="entry name" value="cbiD"/>
    <property type="match status" value="1"/>
</dbReference>
<dbReference type="Pfam" id="PF01888">
    <property type="entry name" value="CbiD"/>
    <property type="match status" value="1"/>
</dbReference>
<gene>
    <name evidence="5" type="primary">cbiD</name>
    <name evidence="6" type="ORF">SAMN04488121_102105</name>
</gene>
<dbReference type="SUPFAM" id="SSF111342">
    <property type="entry name" value="CbiD-like"/>
    <property type="match status" value="1"/>
</dbReference>
<evidence type="ECO:0000256" key="2">
    <source>
        <dbReference type="ARBA" id="ARBA00022603"/>
    </source>
</evidence>
<dbReference type="PIRSF" id="PIRSF026782">
    <property type="entry name" value="CbiD"/>
    <property type="match status" value="1"/>
</dbReference>
<protein>
    <recommendedName>
        <fullName evidence="5">Cobalt-precorrin-5B C(1)-methyltransferase</fullName>
        <ecNumber evidence="5">2.1.1.195</ecNumber>
    </recommendedName>
    <alternativeName>
        <fullName evidence="5">Cobalt-precorrin-6A synthase</fullName>
    </alternativeName>
</protein>
<comment type="function">
    <text evidence="5">Catalyzes the methylation of C-1 in cobalt-precorrin-5B to form cobalt-precorrin-6A.</text>
</comment>
<dbReference type="NCBIfam" id="NF000849">
    <property type="entry name" value="PRK00075.1-1"/>
    <property type="match status" value="1"/>
</dbReference>
<dbReference type="GO" id="GO:0019251">
    <property type="term" value="P:anaerobic cobalamin biosynthetic process"/>
    <property type="evidence" value="ECO:0007669"/>
    <property type="project" value="UniProtKB-UniRule"/>
</dbReference>
<keyword evidence="3 5" id="KW-0808">Transferase</keyword>
<dbReference type="EC" id="2.1.1.195" evidence="5"/>
<organism evidence="6 7">
    <name type="scientific">Chitinophaga filiformis</name>
    <name type="common">Myxococcus filiformis</name>
    <name type="synonym">Flexibacter filiformis</name>
    <dbReference type="NCBI Taxonomy" id="104663"/>
    <lineage>
        <taxon>Bacteria</taxon>
        <taxon>Pseudomonadati</taxon>
        <taxon>Bacteroidota</taxon>
        <taxon>Chitinophagia</taxon>
        <taxon>Chitinophagales</taxon>
        <taxon>Chitinophagaceae</taxon>
        <taxon>Chitinophaga</taxon>
    </lineage>
</organism>
<evidence type="ECO:0000256" key="3">
    <source>
        <dbReference type="ARBA" id="ARBA00022679"/>
    </source>
</evidence>
<comment type="pathway">
    <text evidence="5">Cofactor biosynthesis; adenosylcobalamin biosynthesis; cob(II)yrinate a,c-diamide from sirohydrochlorin (anaerobic route): step 6/10.</text>
</comment>
<dbReference type="Proteomes" id="UP000199045">
    <property type="component" value="Unassembled WGS sequence"/>
</dbReference>
<dbReference type="UniPathway" id="UPA00148">
    <property type="reaction ID" value="UER00227"/>
</dbReference>
<reference evidence="6 7" key="1">
    <citation type="submission" date="2016-10" db="EMBL/GenBank/DDBJ databases">
        <authorList>
            <person name="de Groot N.N."/>
        </authorList>
    </citation>
    <scope>NUCLEOTIDE SEQUENCE [LARGE SCALE GENOMIC DNA]</scope>
    <source>
        <strain evidence="6 7">DSM 527</strain>
    </source>
</reference>
<dbReference type="EMBL" id="FNBN01000002">
    <property type="protein sequence ID" value="SDF50087.1"/>
    <property type="molecule type" value="Genomic_DNA"/>
</dbReference>
<keyword evidence="4 5" id="KW-0949">S-adenosyl-L-methionine</keyword>